<dbReference type="KEGG" id="halu:HUG12_10125"/>
<reference evidence="1 2" key="1">
    <citation type="submission" date="2020-06" db="EMBL/GenBank/DDBJ databases">
        <title>NJ-3-1, isolated from saline soil.</title>
        <authorList>
            <person name="Cui H.L."/>
            <person name="Shi X."/>
        </authorList>
    </citation>
    <scope>NUCLEOTIDE SEQUENCE [LARGE SCALE GENOMIC DNA]</scope>
    <source>
        <strain evidence="1 2">NJ-3-1</strain>
    </source>
</reference>
<evidence type="ECO:0000313" key="2">
    <source>
        <dbReference type="Proteomes" id="UP000509626"/>
    </source>
</evidence>
<evidence type="ECO:0000313" key="1">
    <source>
        <dbReference type="EMBL" id="QLG62064.1"/>
    </source>
</evidence>
<accession>A0A7D5QH90</accession>
<dbReference type="Proteomes" id="UP000509626">
    <property type="component" value="Chromosome"/>
</dbReference>
<gene>
    <name evidence="1" type="ORF">HUG12_10125</name>
</gene>
<proteinExistence type="predicted"/>
<name>A0A7D5QH90_9EURY</name>
<organism evidence="1 2">
    <name type="scientific">Halorarum salinum</name>
    <dbReference type="NCBI Taxonomy" id="2743089"/>
    <lineage>
        <taxon>Archaea</taxon>
        <taxon>Methanobacteriati</taxon>
        <taxon>Methanobacteriota</taxon>
        <taxon>Stenosarchaea group</taxon>
        <taxon>Halobacteria</taxon>
        <taxon>Halobacteriales</taxon>
        <taxon>Haloferacaceae</taxon>
        <taxon>Halorarum</taxon>
    </lineage>
</organism>
<keyword evidence="2" id="KW-1185">Reference proteome</keyword>
<dbReference type="EMBL" id="CP058579">
    <property type="protein sequence ID" value="QLG62064.1"/>
    <property type="molecule type" value="Genomic_DNA"/>
</dbReference>
<dbReference type="GeneID" id="56037818"/>
<dbReference type="RefSeq" id="WP_179268649.1">
    <property type="nucleotide sequence ID" value="NZ_CP058579.1"/>
</dbReference>
<sequence length="60" mass="7108">MNRFEIEHTALPDGTRCGHIAVGHTEDHAEREHLHHCLVDHEWSDDAEQKIRDRIDELER</sequence>
<dbReference type="AlphaFoldDB" id="A0A7D5QH90"/>
<protein>
    <submittedName>
        <fullName evidence="1">Uncharacterized protein</fullName>
    </submittedName>
</protein>